<accession>A0A8J8P1A1</accession>
<dbReference type="EMBL" id="RRYP01001691">
    <property type="protein sequence ID" value="TNV85606.1"/>
    <property type="molecule type" value="Genomic_DNA"/>
</dbReference>
<organism evidence="1 2">
    <name type="scientific">Halteria grandinella</name>
    <dbReference type="NCBI Taxonomy" id="5974"/>
    <lineage>
        <taxon>Eukaryota</taxon>
        <taxon>Sar</taxon>
        <taxon>Alveolata</taxon>
        <taxon>Ciliophora</taxon>
        <taxon>Intramacronucleata</taxon>
        <taxon>Spirotrichea</taxon>
        <taxon>Stichotrichia</taxon>
        <taxon>Sporadotrichida</taxon>
        <taxon>Halteriidae</taxon>
        <taxon>Halteria</taxon>
    </lineage>
</organism>
<comment type="caution">
    <text evidence="1">The sequence shown here is derived from an EMBL/GenBank/DDBJ whole genome shotgun (WGS) entry which is preliminary data.</text>
</comment>
<sequence>MAMAQLYPQELAYLCLSEWQQKVKYPTLAALEIQISIVKVANIDIKEQAIEPEDIIADVETLLPANQYQIPSRRGYQLGRLLFYQEFRYLLSNKYHHLKIAAQHYELQQKAHDAPLARSHMEDEQGCLGDPPPRIKLISNYKIIIWNL</sequence>
<protein>
    <submittedName>
        <fullName evidence="1">Uncharacterized protein</fullName>
    </submittedName>
</protein>
<gene>
    <name evidence="1" type="ORF">FGO68_gene13599</name>
</gene>
<evidence type="ECO:0000313" key="2">
    <source>
        <dbReference type="Proteomes" id="UP000785679"/>
    </source>
</evidence>
<dbReference type="Proteomes" id="UP000785679">
    <property type="component" value="Unassembled WGS sequence"/>
</dbReference>
<name>A0A8J8P1A1_HALGN</name>
<proteinExistence type="predicted"/>
<reference evidence="1" key="1">
    <citation type="submission" date="2019-06" db="EMBL/GenBank/DDBJ databases">
        <authorList>
            <person name="Zheng W."/>
        </authorList>
    </citation>
    <scope>NUCLEOTIDE SEQUENCE</scope>
    <source>
        <strain evidence="1">QDHG01</strain>
    </source>
</reference>
<dbReference type="AlphaFoldDB" id="A0A8J8P1A1"/>
<keyword evidence="2" id="KW-1185">Reference proteome</keyword>
<evidence type="ECO:0000313" key="1">
    <source>
        <dbReference type="EMBL" id="TNV85606.1"/>
    </source>
</evidence>